<sequence length="42" mass="5106">MPDLLLLAKSFPLKNLKVTKESAKQRYQIKKKKKRRKRFLSF</sequence>
<protein>
    <submittedName>
        <fullName evidence="1">Testis cDNA clone: QtsA-12318, similar to human projection protein PF6 (PF6)</fullName>
    </submittedName>
</protein>
<name>Q4R8J9_MACFA</name>
<evidence type="ECO:0000313" key="1">
    <source>
        <dbReference type="EMBL" id="BAE00573.1"/>
    </source>
</evidence>
<dbReference type="EMBL" id="AB168453">
    <property type="protein sequence ID" value="BAE00573.1"/>
    <property type="molecule type" value="mRNA"/>
</dbReference>
<dbReference type="AlphaFoldDB" id="Q4R8J9"/>
<reference evidence="1" key="1">
    <citation type="journal article" date="2005" name="Mol. Biol. Evol.">
        <title>Substitution rate and structural divergence of 5'UTR evolution: comparative analysis between human and cynomolgus monkey cDNAs.</title>
        <authorList>
            <person name="Osada N."/>
            <person name="Hirata M."/>
            <person name="Tanuma R."/>
            <person name="Kusuda J."/>
            <person name="Hida M."/>
            <person name="Suzuki Y."/>
            <person name="Sugano S."/>
            <person name="Gojobori T."/>
            <person name="Shen C.K."/>
            <person name="Wu C.I."/>
            <person name="Hashimoto K."/>
        </authorList>
    </citation>
    <scope>NUCLEOTIDE SEQUENCE</scope>
</reference>
<reference evidence="1" key="2">
    <citation type="submission" date="2005-06" db="EMBL/GenBank/DDBJ databases">
        <title>DNA sequences of macaque genes expressed in brain or testis and its evolutionary implications.</title>
        <authorList>
            <consortium name="International consortium for macaque cDNA sequencing and analysis"/>
        </authorList>
    </citation>
    <scope>NUCLEOTIDE SEQUENCE</scope>
</reference>
<accession>Q4R8J9</accession>
<organism evidence="1">
    <name type="scientific">Macaca fascicularis</name>
    <name type="common">Crab-eating macaque</name>
    <name type="synonym">Cynomolgus monkey</name>
    <dbReference type="NCBI Taxonomy" id="9541"/>
    <lineage>
        <taxon>Eukaryota</taxon>
        <taxon>Metazoa</taxon>
        <taxon>Chordata</taxon>
        <taxon>Craniata</taxon>
        <taxon>Vertebrata</taxon>
        <taxon>Euteleostomi</taxon>
        <taxon>Mammalia</taxon>
        <taxon>Eutheria</taxon>
        <taxon>Euarchontoglires</taxon>
        <taxon>Primates</taxon>
        <taxon>Haplorrhini</taxon>
        <taxon>Catarrhini</taxon>
        <taxon>Cercopithecidae</taxon>
        <taxon>Cercopithecinae</taxon>
        <taxon>Macaca</taxon>
    </lineage>
</organism>
<proteinExistence type="evidence at transcript level"/>